<protein>
    <submittedName>
        <fullName evidence="1">Uncharacterized protein</fullName>
    </submittedName>
</protein>
<proteinExistence type="predicted"/>
<name>A0A0E9WRV6_ANGAN</name>
<evidence type="ECO:0000313" key="1">
    <source>
        <dbReference type="EMBL" id="JAH93174.1"/>
    </source>
</evidence>
<dbReference type="EMBL" id="GBXM01015403">
    <property type="protein sequence ID" value="JAH93174.1"/>
    <property type="molecule type" value="Transcribed_RNA"/>
</dbReference>
<organism evidence="1">
    <name type="scientific">Anguilla anguilla</name>
    <name type="common">European freshwater eel</name>
    <name type="synonym">Muraena anguilla</name>
    <dbReference type="NCBI Taxonomy" id="7936"/>
    <lineage>
        <taxon>Eukaryota</taxon>
        <taxon>Metazoa</taxon>
        <taxon>Chordata</taxon>
        <taxon>Craniata</taxon>
        <taxon>Vertebrata</taxon>
        <taxon>Euteleostomi</taxon>
        <taxon>Actinopterygii</taxon>
        <taxon>Neopterygii</taxon>
        <taxon>Teleostei</taxon>
        <taxon>Anguilliformes</taxon>
        <taxon>Anguillidae</taxon>
        <taxon>Anguilla</taxon>
    </lineage>
</organism>
<sequence length="76" mass="8494">MQRDLHISTKLWQLSAVFCINKAVLLAPLADKGDVYQTDDFKGPFQNSASYHQSIGIWSPDLLHFSDQSRSGLTAL</sequence>
<reference evidence="1" key="2">
    <citation type="journal article" date="2015" name="Fish Shellfish Immunol.">
        <title>Early steps in the European eel (Anguilla anguilla)-Vibrio vulnificus interaction in the gills: Role of the RtxA13 toxin.</title>
        <authorList>
            <person name="Callol A."/>
            <person name="Pajuelo D."/>
            <person name="Ebbesson L."/>
            <person name="Teles M."/>
            <person name="MacKenzie S."/>
            <person name="Amaro C."/>
        </authorList>
    </citation>
    <scope>NUCLEOTIDE SEQUENCE</scope>
</reference>
<reference evidence="1" key="1">
    <citation type="submission" date="2014-11" db="EMBL/GenBank/DDBJ databases">
        <authorList>
            <person name="Amaro Gonzalez C."/>
        </authorList>
    </citation>
    <scope>NUCLEOTIDE SEQUENCE</scope>
</reference>
<dbReference type="AlphaFoldDB" id="A0A0E9WRV6"/>
<accession>A0A0E9WRV6</accession>